<keyword evidence="1" id="KW-0175">Coiled coil</keyword>
<dbReference type="Proteomes" id="UP001146336">
    <property type="component" value="Unassembled WGS sequence"/>
</dbReference>
<evidence type="ECO:0000256" key="1">
    <source>
        <dbReference type="SAM" id="Coils"/>
    </source>
</evidence>
<evidence type="ECO:0000313" key="5">
    <source>
        <dbReference type="Proteomes" id="UP001146336"/>
    </source>
</evidence>
<dbReference type="Pfam" id="PF01548">
    <property type="entry name" value="DEDD_Tnp_IS110"/>
    <property type="match status" value="1"/>
</dbReference>
<dbReference type="PANTHER" id="PTHR33055">
    <property type="entry name" value="TRANSPOSASE FOR INSERTION SEQUENCE ELEMENT IS1111A"/>
    <property type="match status" value="1"/>
</dbReference>
<gene>
    <name evidence="4" type="ORF">OIT47_011420</name>
</gene>
<dbReference type="EMBL" id="JAOZFC020000004">
    <property type="protein sequence ID" value="MDF9300871.1"/>
    <property type="molecule type" value="Genomic_DNA"/>
</dbReference>
<evidence type="ECO:0000313" key="4">
    <source>
        <dbReference type="EMBL" id="MDF9300871.1"/>
    </source>
</evidence>
<comment type="caution">
    <text evidence="4">The sequence shown here is derived from an EMBL/GenBank/DDBJ whole genome shotgun (WGS) entry which is preliminary data.</text>
</comment>
<evidence type="ECO:0000259" key="3">
    <source>
        <dbReference type="Pfam" id="PF02371"/>
    </source>
</evidence>
<reference evidence="4" key="1">
    <citation type="submission" date="2023-03" db="EMBL/GenBank/DDBJ databases">
        <title>Comparative genomics of Weissella fermenti BK2, and weissella type species.</title>
        <authorList>
            <person name="Lee J.K."/>
            <person name="Baek J.H."/>
            <person name="Kim J.M."/>
            <person name="Choi D.G."/>
            <person name="Jeon C.O."/>
        </authorList>
    </citation>
    <scope>NUCLEOTIDE SEQUENCE</scope>
    <source>
        <strain evidence="4">BK2</strain>
    </source>
</reference>
<accession>A0ABT6D6Z8</accession>
<keyword evidence="5" id="KW-1185">Reference proteome</keyword>
<dbReference type="InterPro" id="IPR047650">
    <property type="entry name" value="Transpos_IS110"/>
</dbReference>
<dbReference type="InterPro" id="IPR002525">
    <property type="entry name" value="Transp_IS110-like_N"/>
</dbReference>
<feature type="domain" description="Transposase IS116/IS110/IS902 C-terminal" evidence="3">
    <location>
        <begin position="283"/>
        <end position="369"/>
    </location>
</feature>
<proteinExistence type="predicted"/>
<sequence length="411" mass="47255">MKLFVGIDVSSKELEVAILTSELDDNVLFRGKFANDMNGATELKKVILELHSQREYQKIVIGMEATSMYSFHPAYFFQNDDDLAQFDTETVIVNPRKTSRYKGIFEESKNDQIDAFYIADFLRVGRYSVGIVRHEKYVALQRLTRSRFEVVKSLSRSKQHFLENLYYKLNKLALGDADTSVFGSTMMSLLTDNLSVDELAEMPIEDLSKYLNEKGRGRFAEPERLAKSIQKAIKGSYRLSAVVQNSIDVILSVYVTEIRTFEKQIKILEKDIEKLMKTIEESKILQSIPGIGPVYAAGVIAEIGQIERFENQAKLAKYAGLTWKQNQSGSFEGEITPMSQSGDVYLRYYLIEAANSVRRYDPTFKHFYESKIRDAKRTPHKRAISLTARKLIRVIDVLLRNHQIYRKEELV</sequence>
<protein>
    <submittedName>
        <fullName evidence="4">IS110 family transposase</fullName>
    </submittedName>
</protein>
<organism evidence="4 5">
    <name type="scientific">Weissella fermenti</name>
    <dbReference type="NCBI Taxonomy" id="2987699"/>
    <lineage>
        <taxon>Bacteria</taxon>
        <taxon>Bacillati</taxon>
        <taxon>Bacillota</taxon>
        <taxon>Bacilli</taxon>
        <taxon>Lactobacillales</taxon>
        <taxon>Lactobacillaceae</taxon>
        <taxon>Weissella</taxon>
    </lineage>
</organism>
<dbReference type="PANTHER" id="PTHR33055:SF15">
    <property type="entry name" value="TRANSPOSASE-RELATED"/>
    <property type="match status" value="1"/>
</dbReference>
<feature type="coiled-coil region" evidence="1">
    <location>
        <begin position="258"/>
        <end position="285"/>
    </location>
</feature>
<evidence type="ECO:0000259" key="2">
    <source>
        <dbReference type="Pfam" id="PF01548"/>
    </source>
</evidence>
<dbReference type="Pfam" id="PF02371">
    <property type="entry name" value="Transposase_20"/>
    <property type="match status" value="1"/>
</dbReference>
<dbReference type="RefSeq" id="WP_199404826.1">
    <property type="nucleotide sequence ID" value="NZ_JAOZFC020000004.1"/>
</dbReference>
<feature type="domain" description="Transposase IS110-like N-terminal" evidence="2">
    <location>
        <begin position="5"/>
        <end position="165"/>
    </location>
</feature>
<dbReference type="InterPro" id="IPR003346">
    <property type="entry name" value="Transposase_20"/>
</dbReference>
<name>A0ABT6D6Z8_9LACO</name>
<dbReference type="NCBIfam" id="NF033542">
    <property type="entry name" value="transpos_IS110"/>
    <property type="match status" value="1"/>
</dbReference>